<feature type="signal peptide" evidence="1">
    <location>
        <begin position="1"/>
        <end position="22"/>
    </location>
</feature>
<evidence type="ECO:0000313" key="2">
    <source>
        <dbReference type="EMBL" id="MBW73813.1"/>
    </source>
</evidence>
<sequence length="116" mass="13344">MGTFFSCFFSFSFFCIRSRCLACGRFVSRNHILRNLCDSYRPTAFCGSASGDTCCSLVFCCRFFWATDYTPSWASLPHGFIRSVCKWDGAWWCGTCCWLLREKERTPNPTPDFGDD</sequence>
<dbReference type="EMBL" id="GGFL01009635">
    <property type="protein sequence ID" value="MBW73813.1"/>
    <property type="molecule type" value="Transcribed_RNA"/>
</dbReference>
<name>A0A2M4D8C0_ANODA</name>
<protein>
    <submittedName>
        <fullName evidence="2">Putative secreted protein</fullName>
    </submittedName>
</protein>
<dbReference type="AlphaFoldDB" id="A0A2M4D8C0"/>
<feature type="chain" id="PRO_5014733948" evidence="1">
    <location>
        <begin position="23"/>
        <end position="116"/>
    </location>
</feature>
<organism evidence="2">
    <name type="scientific">Anopheles darlingi</name>
    <name type="common">Mosquito</name>
    <dbReference type="NCBI Taxonomy" id="43151"/>
    <lineage>
        <taxon>Eukaryota</taxon>
        <taxon>Metazoa</taxon>
        <taxon>Ecdysozoa</taxon>
        <taxon>Arthropoda</taxon>
        <taxon>Hexapoda</taxon>
        <taxon>Insecta</taxon>
        <taxon>Pterygota</taxon>
        <taxon>Neoptera</taxon>
        <taxon>Endopterygota</taxon>
        <taxon>Diptera</taxon>
        <taxon>Nematocera</taxon>
        <taxon>Culicoidea</taxon>
        <taxon>Culicidae</taxon>
        <taxon>Anophelinae</taxon>
        <taxon>Anopheles</taxon>
    </lineage>
</organism>
<evidence type="ECO:0000256" key="1">
    <source>
        <dbReference type="SAM" id="SignalP"/>
    </source>
</evidence>
<proteinExistence type="predicted"/>
<accession>A0A2M4D8C0</accession>
<keyword evidence="1" id="KW-0732">Signal</keyword>
<reference evidence="2" key="1">
    <citation type="submission" date="2018-01" db="EMBL/GenBank/DDBJ databases">
        <title>An insight into the sialome of Amazonian anophelines.</title>
        <authorList>
            <person name="Ribeiro J.M."/>
            <person name="Scarpassa V."/>
            <person name="Calvo E."/>
        </authorList>
    </citation>
    <scope>NUCLEOTIDE SEQUENCE</scope>
</reference>